<keyword evidence="2" id="KW-1185">Reference proteome</keyword>
<reference evidence="2" key="1">
    <citation type="journal article" date="2019" name="Int. J. Syst. Evol. Microbiol.">
        <title>The Global Catalogue of Microorganisms (GCM) 10K type strain sequencing project: providing services to taxonomists for standard genome sequencing and annotation.</title>
        <authorList>
            <consortium name="The Broad Institute Genomics Platform"/>
            <consortium name="The Broad Institute Genome Sequencing Center for Infectious Disease"/>
            <person name="Wu L."/>
            <person name="Ma J."/>
        </authorList>
    </citation>
    <scope>NUCLEOTIDE SEQUENCE [LARGE SCALE GENOMIC DNA]</scope>
    <source>
        <strain evidence="2">CGMCC 4.7177</strain>
    </source>
</reference>
<protein>
    <submittedName>
        <fullName evidence="1">Uncharacterized protein</fullName>
    </submittedName>
</protein>
<accession>A0ABW4SBY8</accession>
<dbReference type="RefSeq" id="WP_381535612.1">
    <property type="nucleotide sequence ID" value="NZ_JBHUGI010000005.1"/>
</dbReference>
<organism evidence="1 2">
    <name type="scientific">Sporosarcina siberiensis</name>
    <dbReference type="NCBI Taxonomy" id="1365606"/>
    <lineage>
        <taxon>Bacteria</taxon>
        <taxon>Bacillati</taxon>
        <taxon>Bacillota</taxon>
        <taxon>Bacilli</taxon>
        <taxon>Bacillales</taxon>
        <taxon>Caryophanaceae</taxon>
        <taxon>Sporosarcina</taxon>
    </lineage>
</organism>
<proteinExistence type="predicted"/>
<sequence>MTEITVIDSIMGSGKTQYAIQYMNEAQPFEKFIYITPYLAEVERIKDGVTDRHFIEPNNANDEGRKMRSLKELIVTGENIASTHSLFQTADEELIELLTDSGYTLILDEVMDCVEPVNVRQTDIRRLEASGDIEVINNRVEWKGDPNDDSRYKDIRLLAQAGNLFYHRGKFLVWAFPPSVFRAVDKVILMTYLFKGQMQRYYFDLFRFEYGYKAVKVDGGRYELTEHDIKNEGRKELLGLIDLYEGKLNDVANRKNALSATFLRRANGDVLGQLQLNMYNYFQNIAEAKNADTYFSTLKEVENMVAPRGYKKVMIPVNARATNEHSEKWAIAYIFNRYANPNTMSFFQDNGVSVNEDMLAVSDLLQWVWRSRIRNGAEIMLYLPSSRMRGLLKAWANYEI</sequence>
<name>A0ABW4SBY8_9BACL</name>
<evidence type="ECO:0000313" key="1">
    <source>
        <dbReference type="EMBL" id="MFD1926953.1"/>
    </source>
</evidence>
<evidence type="ECO:0000313" key="2">
    <source>
        <dbReference type="Proteomes" id="UP001597218"/>
    </source>
</evidence>
<dbReference type="Proteomes" id="UP001597218">
    <property type="component" value="Unassembled WGS sequence"/>
</dbReference>
<dbReference type="EMBL" id="JBHUGI010000005">
    <property type="protein sequence ID" value="MFD1926953.1"/>
    <property type="molecule type" value="Genomic_DNA"/>
</dbReference>
<gene>
    <name evidence="1" type="ORF">ACFSFY_02535</name>
</gene>
<comment type="caution">
    <text evidence="1">The sequence shown here is derived from an EMBL/GenBank/DDBJ whole genome shotgun (WGS) entry which is preliminary data.</text>
</comment>